<evidence type="ECO:0000313" key="1">
    <source>
        <dbReference type="EMBL" id="MCC0175847.1"/>
    </source>
</evidence>
<dbReference type="RefSeq" id="WP_229638846.1">
    <property type="nucleotide sequence ID" value="NZ_JADWDC010000004.1"/>
</dbReference>
<accession>A0A964BPA2</accession>
<name>A0A964BPA2_9CYAN</name>
<evidence type="ECO:0000313" key="2">
    <source>
        <dbReference type="Proteomes" id="UP000729733"/>
    </source>
</evidence>
<dbReference type="EMBL" id="JADWDC010000004">
    <property type="protein sequence ID" value="MCC0175847.1"/>
    <property type="molecule type" value="Genomic_DNA"/>
</dbReference>
<protein>
    <submittedName>
        <fullName evidence="1">Uncharacterized protein</fullName>
    </submittedName>
</protein>
<sequence length="235" mass="25628">MRNNPNQEKYYASVLALMLIATPFNGLNDLKNALAQITRLPGIQSNAQLRKLRQKQIPIATTISGTITTPIIWTDNSRPSTTRATIILNKPLLYSDGNIALPEDSSLIVEVSDWDDAGFVTLNAIAILYKDSQGKFTQQGIPQGSLLIRNEDNQPLAFKTEESNGGNSLISGILNEAVQTGAGNLSLPGGLGSVVSRTLRDNSKRSRRANRDAVYSVEEETTVSIYVNSFFSIED</sequence>
<keyword evidence="2" id="KW-1185">Reference proteome</keyword>
<organism evidence="1 2">
    <name type="scientific">Waterburya agarophytonicola KI4</name>
    <dbReference type="NCBI Taxonomy" id="2874699"/>
    <lineage>
        <taxon>Bacteria</taxon>
        <taxon>Bacillati</taxon>
        <taxon>Cyanobacteriota</taxon>
        <taxon>Cyanophyceae</taxon>
        <taxon>Pleurocapsales</taxon>
        <taxon>Hyellaceae</taxon>
        <taxon>Waterburya</taxon>
        <taxon>Waterburya agarophytonicola</taxon>
    </lineage>
</organism>
<dbReference type="Proteomes" id="UP000729733">
    <property type="component" value="Unassembled WGS sequence"/>
</dbReference>
<dbReference type="AlphaFoldDB" id="A0A964BPA2"/>
<proteinExistence type="predicted"/>
<gene>
    <name evidence="1" type="ORF">I4641_02475</name>
</gene>
<comment type="caution">
    <text evidence="1">The sequence shown here is derived from an EMBL/GenBank/DDBJ whole genome shotgun (WGS) entry which is preliminary data.</text>
</comment>
<reference evidence="1" key="1">
    <citation type="journal article" date="2021" name="Antonie Van Leeuwenhoek">
        <title>Draft genome and description of Waterburya agarophytonicola gen. nov. sp. nov. (Pleurocapsales, Cyanobacteria): a seaweed symbiont.</title>
        <authorList>
            <person name="Bonthond G."/>
            <person name="Shalygin S."/>
            <person name="Bayer T."/>
            <person name="Weinberger F."/>
        </authorList>
    </citation>
    <scope>NUCLEOTIDE SEQUENCE</scope>
    <source>
        <strain evidence="1">KI4</strain>
    </source>
</reference>